<evidence type="ECO:0000313" key="4">
    <source>
        <dbReference type="Proteomes" id="UP001501444"/>
    </source>
</evidence>
<organism evidence="3 4">
    <name type="scientific">Dactylosporangium salmoneum</name>
    <dbReference type="NCBI Taxonomy" id="53361"/>
    <lineage>
        <taxon>Bacteria</taxon>
        <taxon>Bacillati</taxon>
        <taxon>Actinomycetota</taxon>
        <taxon>Actinomycetes</taxon>
        <taxon>Micromonosporales</taxon>
        <taxon>Micromonosporaceae</taxon>
        <taxon>Dactylosporangium</taxon>
    </lineage>
</organism>
<dbReference type="PANTHER" id="PTHR21240:SF28">
    <property type="entry name" value="ISO-OROTATE DECARBOXYLASE (EUROFUNG)"/>
    <property type="match status" value="1"/>
</dbReference>
<keyword evidence="1" id="KW-0456">Lyase</keyword>
<dbReference type="Gene3D" id="3.20.20.140">
    <property type="entry name" value="Metal-dependent hydrolases"/>
    <property type="match status" value="1"/>
</dbReference>
<dbReference type="Pfam" id="PF04909">
    <property type="entry name" value="Amidohydro_2"/>
    <property type="match status" value="1"/>
</dbReference>
<dbReference type="InterPro" id="IPR032465">
    <property type="entry name" value="ACMSD"/>
</dbReference>
<sequence>MTDVVAPVIDAHMHVWDASWLPEGLRRAWARQGAGRSLPERDPEDILGRVAVGQSDPDATLTMAAFERAGVAAGLVPVVDWTIVGAPAGTHLPIAALNARYEQLSQAHEGRLYFCAGLDPRHPDARELFSAALAHEHCKGFKLYPAAGWDLLDPAHAWLFTELQERRVPVVMHSSPLGGDPLQVARCRPSRIAALLAGYPRLRLVFAHAGLEAWWAEALDCATGWQHAYLELSLWQRCAAEDYVEFRRRVRRMRSQLGAHRLIFGSDIIRGPREDPDGARLEQWIGMVRDLAAPYAGDQAVLSTEELELFLGSNAVRLYDLKEYA</sequence>
<dbReference type="SUPFAM" id="SSF51556">
    <property type="entry name" value="Metallo-dependent hydrolases"/>
    <property type="match status" value="1"/>
</dbReference>
<proteinExistence type="predicted"/>
<comment type="caution">
    <text evidence="3">The sequence shown here is derived from an EMBL/GenBank/DDBJ whole genome shotgun (WGS) entry which is preliminary data.</text>
</comment>
<dbReference type="Proteomes" id="UP001501444">
    <property type="component" value="Unassembled WGS sequence"/>
</dbReference>
<dbReference type="InterPro" id="IPR006680">
    <property type="entry name" value="Amidohydro-rel"/>
</dbReference>
<dbReference type="RefSeq" id="WP_344611442.1">
    <property type="nucleotide sequence ID" value="NZ_BAAARV010000015.1"/>
</dbReference>
<name>A0ABN3FPK2_9ACTN</name>
<evidence type="ECO:0000256" key="1">
    <source>
        <dbReference type="ARBA" id="ARBA00023239"/>
    </source>
</evidence>
<keyword evidence="4" id="KW-1185">Reference proteome</keyword>
<protein>
    <recommendedName>
        <fullName evidence="2">Amidohydrolase-related domain-containing protein</fullName>
    </recommendedName>
</protein>
<evidence type="ECO:0000259" key="2">
    <source>
        <dbReference type="Pfam" id="PF04909"/>
    </source>
</evidence>
<evidence type="ECO:0000313" key="3">
    <source>
        <dbReference type="EMBL" id="GAA2334712.1"/>
    </source>
</evidence>
<reference evidence="3 4" key="1">
    <citation type="journal article" date="2019" name="Int. J. Syst. Evol. Microbiol.">
        <title>The Global Catalogue of Microorganisms (GCM) 10K type strain sequencing project: providing services to taxonomists for standard genome sequencing and annotation.</title>
        <authorList>
            <consortium name="The Broad Institute Genomics Platform"/>
            <consortium name="The Broad Institute Genome Sequencing Center for Infectious Disease"/>
            <person name="Wu L."/>
            <person name="Ma J."/>
        </authorList>
    </citation>
    <scope>NUCLEOTIDE SEQUENCE [LARGE SCALE GENOMIC DNA]</scope>
    <source>
        <strain evidence="3 4">JCM 3272</strain>
    </source>
</reference>
<feature type="domain" description="Amidohydrolase-related" evidence="2">
    <location>
        <begin position="9"/>
        <end position="321"/>
    </location>
</feature>
<gene>
    <name evidence="3" type="ORF">GCM10010170_014280</name>
</gene>
<accession>A0ABN3FPK2</accession>
<dbReference type="InterPro" id="IPR032466">
    <property type="entry name" value="Metal_Hydrolase"/>
</dbReference>
<dbReference type="PANTHER" id="PTHR21240">
    <property type="entry name" value="2-AMINO-3-CARBOXYLMUCONATE-6-SEMIALDEHYDE DECARBOXYLASE"/>
    <property type="match status" value="1"/>
</dbReference>
<dbReference type="EMBL" id="BAAARV010000015">
    <property type="protein sequence ID" value="GAA2334712.1"/>
    <property type="molecule type" value="Genomic_DNA"/>
</dbReference>